<feature type="domain" description="Timeless N-terminal" evidence="1">
    <location>
        <begin position="6"/>
        <end position="76"/>
    </location>
</feature>
<dbReference type="OrthoDB" id="310853at2759"/>
<dbReference type="EMBL" id="CAJVPV010057537">
    <property type="protein sequence ID" value="CAG8786924.1"/>
    <property type="molecule type" value="Genomic_DNA"/>
</dbReference>
<dbReference type="Proteomes" id="UP000789342">
    <property type="component" value="Unassembled WGS sequence"/>
</dbReference>
<dbReference type="AlphaFoldDB" id="A0A9N9P2Y3"/>
<comment type="caution">
    <text evidence="2">The sequence shown here is derived from an EMBL/GenBank/DDBJ whole genome shotgun (WGS) entry which is preliminary data.</text>
</comment>
<organism evidence="2 3">
    <name type="scientific">Acaulospora morrowiae</name>
    <dbReference type="NCBI Taxonomy" id="94023"/>
    <lineage>
        <taxon>Eukaryota</taxon>
        <taxon>Fungi</taxon>
        <taxon>Fungi incertae sedis</taxon>
        <taxon>Mucoromycota</taxon>
        <taxon>Glomeromycotina</taxon>
        <taxon>Glomeromycetes</taxon>
        <taxon>Diversisporales</taxon>
        <taxon>Acaulosporaceae</taxon>
        <taxon>Acaulospora</taxon>
    </lineage>
</organism>
<reference evidence="2" key="1">
    <citation type="submission" date="2021-06" db="EMBL/GenBank/DDBJ databases">
        <authorList>
            <person name="Kallberg Y."/>
            <person name="Tangrot J."/>
            <person name="Rosling A."/>
        </authorList>
    </citation>
    <scope>NUCLEOTIDE SEQUENCE</scope>
    <source>
        <strain evidence="2">CL551</strain>
    </source>
</reference>
<protein>
    <submittedName>
        <fullName evidence="2">15214_t:CDS:1</fullName>
    </submittedName>
</protein>
<feature type="non-terminal residue" evidence="2">
    <location>
        <position position="128"/>
    </location>
</feature>
<feature type="non-terminal residue" evidence="2">
    <location>
        <position position="1"/>
    </location>
</feature>
<dbReference type="InterPro" id="IPR006906">
    <property type="entry name" value="Timeless_N"/>
</dbReference>
<gene>
    <name evidence="2" type="ORF">AMORRO_LOCUS17807</name>
</gene>
<proteinExistence type="predicted"/>
<keyword evidence="3" id="KW-1185">Reference proteome</keyword>
<evidence type="ECO:0000313" key="3">
    <source>
        <dbReference type="Proteomes" id="UP000789342"/>
    </source>
</evidence>
<accession>A0A9N9P2Y3</accession>
<evidence type="ECO:0000313" key="2">
    <source>
        <dbReference type="EMBL" id="CAG8786924.1"/>
    </source>
</evidence>
<evidence type="ECO:0000259" key="1">
    <source>
        <dbReference type="Pfam" id="PF04821"/>
    </source>
</evidence>
<dbReference type="Pfam" id="PF04821">
    <property type="entry name" value="TIMELESS"/>
    <property type="match status" value="1"/>
</dbReference>
<name>A0A9N9P2Y3_9GLOM</name>
<sequence length="128" mass="15203">RELFVRFHEYNILDLFFEMVNQEQSLMKWKIVIHEIFFYIFHGLEPEDIIYDRKVESNNIAKKLLAKEDDKKRDRRLADQRSQLKTWTEIEACDGIKKAVSIHEAVIGNSSKEETVKIDTTCEMPTPK</sequence>